<comment type="function">
    <text evidence="13">Glucosidase involved in the degradation of cellulosic biomass. Has both alpha- and beta-glucosidase activity.</text>
</comment>
<evidence type="ECO:0000313" key="19">
    <source>
        <dbReference type="EMBL" id="PHH62097.1"/>
    </source>
</evidence>
<name>A0A2C5Y084_9HYPO</name>
<evidence type="ECO:0000313" key="20">
    <source>
        <dbReference type="Proteomes" id="UP000226192"/>
    </source>
</evidence>
<feature type="signal peptide" evidence="15">
    <location>
        <begin position="1"/>
        <end position="19"/>
    </location>
</feature>
<evidence type="ECO:0000256" key="1">
    <source>
        <dbReference type="ARBA" id="ARBA00000448"/>
    </source>
</evidence>
<dbReference type="GO" id="GO:0000272">
    <property type="term" value="P:polysaccharide catabolic process"/>
    <property type="evidence" value="ECO:0007669"/>
    <property type="project" value="UniProtKB-KW"/>
</dbReference>
<dbReference type="InterPro" id="IPR048395">
    <property type="entry name" value="Glyco_hydro_31_C"/>
</dbReference>
<dbReference type="GO" id="GO:0008422">
    <property type="term" value="F:beta-glucosidase activity"/>
    <property type="evidence" value="ECO:0007669"/>
    <property type="project" value="UniProtKB-EC"/>
</dbReference>
<dbReference type="Pfam" id="PF21365">
    <property type="entry name" value="Glyco_hydro_31_3rd"/>
    <property type="match status" value="1"/>
</dbReference>
<evidence type="ECO:0008006" key="21">
    <source>
        <dbReference type="Google" id="ProtNLM"/>
    </source>
</evidence>
<keyword evidence="7 14" id="KW-0378">Hydrolase</keyword>
<dbReference type="Gene3D" id="2.60.40.1760">
    <property type="entry name" value="glycosyl hydrolase (family 31)"/>
    <property type="match status" value="1"/>
</dbReference>
<keyword evidence="5" id="KW-0964">Secreted</keyword>
<dbReference type="InterPro" id="IPR011013">
    <property type="entry name" value="Gal_mutarotase_sf_dom"/>
</dbReference>
<dbReference type="Pfam" id="PF01055">
    <property type="entry name" value="Glyco_hydro_31_2nd"/>
    <property type="match status" value="1"/>
</dbReference>
<dbReference type="Gene3D" id="2.60.40.1180">
    <property type="entry name" value="Golgi alpha-mannosidase II"/>
    <property type="match status" value="2"/>
</dbReference>
<reference evidence="19 20" key="1">
    <citation type="submission" date="2017-06" db="EMBL/GenBank/DDBJ databases">
        <title>Ant-infecting Ophiocordyceps genomes reveal a high diversity of potential behavioral manipulation genes and a possible major role for enterotoxins.</title>
        <authorList>
            <person name="De Bekker C."/>
            <person name="Evans H.C."/>
            <person name="Brachmann A."/>
            <person name="Hughes D.P."/>
        </authorList>
    </citation>
    <scope>NUCLEOTIDE SEQUENCE [LARGE SCALE GENOMIC DNA]</scope>
    <source>
        <strain evidence="19 20">Map64</strain>
    </source>
</reference>
<dbReference type="PANTHER" id="PTHR22762:SF67">
    <property type="entry name" value="ALPHA_BETA-GLUCOSIDASE AGDC-RELATED"/>
    <property type="match status" value="1"/>
</dbReference>
<evidence type="ECO:0000256" key="13">
    <source>
        <dbReference type="ARBA" id="ARBA00025512"/>
    </source>
</evidence>
<evidence type="ECO:0000256" key="7">
    <source>
        <dbReference type="ARBA" id="ARBA00022801"/>
    </source>
</evidence>
<evidence type="ECO:0000256" key="9">
    <source>
        <dbReference type="ARBA" id="ARBA00023277"/>
    </source>
</evidence>
<evidence type="ECO:0000256" key="15">
    <source>
        <dbReference type="SAM" id="SignalP"/>
    </source>
</evidence>
<keyword evidence="9" id="KW-0119">Carbohydrate metabolism</keyword>
<proteinExistence type="inferred from homology"/>
<comment type="similarity">
    <text evidence="4 14">Belongs to the glycosyl hydrolase 31 family.</text>
</comment>
<feature type="domain" description="Glycoside hydrolase family 31 TIM barrel" evidence="16">
    <location>
        <begin position="266"/>
        <end position="717"/>
    </location>
</feature>
<keyword evidence="6 15" id="KW-0732">Signal</keyword>
<evidence type="ECO:0000256" key="4">
    <source>
        <dbReference type="ARBA" id="ARBA00007806"/>
    </source>
</evidence>
<evidence type="ECO:0000256" key="14">
    <source>
        <dbReference type="RuleBase" id="RU361185"/>
    </source>
</evidence>
<evidence type="ECO:0000259" key="18">
    <source>
        <dbReference type="Pfam" id="PF21365"/>
    </source>
</evidence>
<dbReference type="Gene3D" id="3.20.20.80">
    <property type="entry name" value="Glycosidases"/>
    <property type="match status" value="2"/>
</dbReference>
<evidence type="ECO:0000256" key="8">
    <source>
        <dbReference type="ARBA" id="ARBA00023180"/>
    </source>
</evidence>
<dbReference type="CDD" id="cd14752">
    <property type="entry name" value="GH31_N"/>
    <property type="match status" value="1"/>
</dbReference>
<dbReference type="SUPFAM" id="SSF51011">
    <property type="entry name" value="Glycosyl hydrolase domain"/>
    <property type="match status" value="1"/>
</dbReference>
<dbReference type="EMBL" id="NJET01000082">
    <property type="protein sequence ID" value="PHH62097.1"/>
    <property type="molecule type" value="Genomic_DNA"/>
</dbReference>
<comment type="catalytic activity">
    <reaction evidence="2">
        <text>Hydrolysis of terminal, non-reducing (1-&gt;4)-linked alpha-D-glucose residues with release of alpha-D-glucose.</text>
        <dbReference type="EC" id="3.2.1.20"/>
    </reaction>
</comment>
<dbReference type="InterPro" id="IPR000322">
    <property type="entry name" value="Glyco_hydro_31_TIM"/>
</dbReference>
<comment type="subcellular location">
    <subcellularLocation>
        <location evidence="3">Secreted</location>
    </subcellularLocation>
</comment>
<keyword evidence="8" id="KW-0325">Glycoprotein</keyword>
<keyword evidence="10 14" id="KW-0326">Glycosidase</keyword>
<protein>
    <recommendedName>
        <fullName evidence="21">Alpha-glucosidase</fullName>
    </recommendedName>
</protein>
<dbReference type="STRING" id="1399860.A0A2C5Y084"/>
<dbReference type="SUPFAM" id="SSF51445">
    <property type="entry name" value="(Trans)glycosidases"/>
    <property type="match status" value="1"/>
</dbReference>
<keyword evidence="12" id="KW-0624">Polysaccharide degradation</keyword>
<keyword evidence="20" id="KW-1185">Reference proteome</keyword>
<dbReference type="GO" id="GO:0030246">
    <property type="term" value="F:carbohydrate binding"/>
    <property type="evidence" value="ECO:0007669"/>
    <property type="project" value="InterPro"/>
</dbReference>
<feature type="domain" description="Glycoside hydrolase family 31 N-terminal" evidence="17">
    <location>
        <begin position="115"/>
        <end position="218"/>
    </location>
</feature>
<feature type="chain" id="PRO_5012699657" description="Alpha-glucosidase" evidence="15">
    <location>
        <begin position="20"/>
        <end position="959"/>
    </location>
</feature>
<dbReference type="GO" id="GO:0005576">
    <property type="term" value="C:extracellular region"/>
    <property type="evidence" value="ECO:0007669"/>
    <property type="project" value="UniProtKB-SubCell"/>
</dbReference>
<dbReference type="OrthoDB" id="5839090at2759"/>
<dbReference type="InterPro" id="IPR013780">
    <property type="entry name" value="Glyco_hydro_b"/>
</dbReference>
<evidence type="ECO:0000256" key="3">
    <source>
        <dbReference type="ARBA" id="ARBA00004613"/>
    </source>
</evidence>
<evidence type="ECO:0000256" key="2">
    <source>
        <dbReference type="ARBA" id="ARBA00001657"/>
    </source>
</evidence>
<feature type="domain" description="Glycosyl hydrolase family 31 C-terminal" evidence="18">
    <location>
        <begin position="725"/>
        <end position="813"/>
    </location>
</feature>
<evidence type="ECO:0000256" key="5">
    <source>
        <dbReference type="ARBA" id="ARBA00022525"/>
    </source>
</evidence>
<dbReference type="GO" id="GO:0004558">
    <property type="term" value="F:alpha-1,4-glucosidase activity"/>
    <property type="evidence" value="ECO:0007669"/>
    <property type="project" value="UniProtKB-EC"/>
</dbReference>
<dbReference type="PANTHER" id="PTHR22762">
    <property type="entry name" value="ALPHA-GLUCOSIDASE"/>
    <property type="match status" value="1"/>
</dbReference>
<evidence type="ECO:0000259" key="16">
    <source>
        <dbReference type="Pfam" id="PF01055"/>
    </source>
</evidence>
<dbReference type="InterPro" id="IPR017853">
    <property type="entry name" value="GH"/>
</dbReference>
<evidence type="ECO:0000256" key="10">
    <source>
        <dbReference type="ARBA" id="ARBA00023295"/>
    </source>
</evidence>
<dbReference type="Proteomes" id="UP000226192">
    <property type="component" value="Unassembled WGS sequence"/>
</dbReference>
<dbReference type="Pfam" id="PF13802">
    <property type="entry name" value="Gal_mutarotas_2"/>
    <property type="match status" value="1"/>
</dbReference>
<dbReference type="InterPro" id="IPR025887">
    <property type="entry name" value="Glyco_hydro_31_N_dom"/>
</dbReference>
<accession>A0A2C5Y084</accession>
<evidence type="ECO:0000256" key="12">
    <source>
        <dbReference type="ARBA" id="ARBA00023326"/>
    </source>
</evidence>
<comment type="catalytic activity">
    <reaction evidence="1">
        <text>Hydrolysis of terminal, non-reducing beta-D-glucosyl residues with release of beta-D-glucose.</text>
        <dbReference type="EC" id="3.2.1.21"/>
    </reaction>
</comment>
<sequence>MRLVSTLALHIALLTVVEAKSKDGTDLCPGYQAFNVSENAFGLRADLILSGDPCDVYGTDVQHLVLTVAHETNDRLHVKIQDVANRVYQVPEAVFPRPGGRSRAKGSTLGFTYSISPFSFSIIRRATGEVLFDTSRAPLIFETQFVRLRTRLPTNPNIYGLGEHADSFRLPISKFTRTLWNRESHGMRKGRNLYGSHPFYMDHRGHATHGVFLLNSNGMDIKIDNYHGGRQHLEYNTVGGVLDFWFLGGPSPVDVAKQYSEIVGRPAMQPYWALGFHQSRHGYRDVYELARVVSKYEEERIPLEAIWSDADYMDRNRIFTLDSAKYPLTKMQAFLNHLHSRNQRYVAVVNPGVPFHSYPPFHHGIEDQVFLRRPNGSLWVGRSWTGNSVFPDWFSEKIQPYYNKMFGHVFAKDTGIDVDGISLDTNEPSLYKCKYPCISKWATWWPKRTRTRKPPRKGLEGWPCELQRQGQCKHADGILLEKQPFEKFTRSLLAAQAHTSLNITEFDILTSPFKEPLAWQGLHDRCLTSPDYKIKNQRSQRHNARQASSFPVEPLSAKTIDTDVRHQNGLAMYDTHNLYGNMMASVVREAIQTIRPGERPFIISRSTFAGGGAKAGHALGDNMATNEHFLESVRSLLSFASMFQFSMVGSDVCGYAKLSDLGLCARWVALGAFYPFFRNHNALNARPQELYEDTHLKMAARRFVRIRYRLLDYLYTAFWRASMDGTPVVSPLWFQQPLDEKLWSEEVTFNFGPSMLIAPLPFDAMFSTQVYLPDDRFYTWNEHKPIEGDARLHTFTGGYEPWQPIMIRGASIIPTRETWALTTTELRKQGFELLVALDRTGRFANGQLYLDDGISSNTTNRHSIIDFFFHIDNATLSITGIFNAPDTNYISKITVLGAGCTSKSIQNMSKDKHTAMFTAKQSRTLFVDVPLNASQVVKLPAHELKCFGERVARTLGQDI</sequence>
<evidence type="ECO:0000259" key="17">
    <source>
        <dbReference type="Pfam" id="PF13802"/>
    </source>
</evidence>
<evidence type="ECO:0000256" key="6">
    <source>
        <dbReference type="ARBA" id="ARBA00022729"/>
    </source>
</evidence>
<keyword evidence="11" id="KW-0961">Cell wall biogenesis/degradation</keyword>
<evidence type="ECO:0000256" key="11">
    <source>
        <dbReference type="ARBA" id="ARBA00023316"/>
    </source>
</evidence>
<dbReference type="GO" id="GO:0071555">
    <property type="term" value="P:cell wall organization"/>
    <property type="evidence" value="ECO:0007669"/>
    <property type="project" value="UniProtKB-KW"/>
</dbReference>
<organism evidence="19 20">
    <name type="scientific">Ophiocordyceps australis</name>
    <dbReference type="NCBI Taxonomy" id="1399860"/>
    <lineage>
        <taxon>Eukaryota</taxon>
        <taxon>Fungi</taxon>
        <taxon>Dikarya</taxon>
        <taxon>Ascomycota</taxon>
        <taxon>Pezizomycotina</taxon>
        <taxon>Sordariomycetes</taxon>
        <taxon>Hypocreomycetidae</taxon>
        <taxon>Hypocreales</taxon>
        <taxon>Ophiocordycipitaceae</taxon>
        <taxon>Ophiocordyceps</taxon>
    </lineage>
</organism>
<dbReference type="AlphaFoldDB" id="A0A2C5Y084"/>
<dbReference type="SUPFAM" id="SSF74650">
    <property type="entry name" value="Galactose mutarotase-like"/>
    <property type="match status" value="1"/>
</dbReference>
<comment type="caution">
    <text evidence="19">The sequence shown here is derived from an EMBL/GenBank/DDBJ whole genome shotgun (WGS) entry which is preliminary data.</text>
</comment>
<gene>
    <name evidence="19" type="ORF">CDD81_7590</name>
</gene>